<dbReference type="EMBL" id="CM000126">
    <property type="protein sequence ID" value="EEC70315.1"/>
    <property type="molecule type" value="Genomic_DNA"/>
</dbReference>
<evidence type="ECO:0000313" key="2">
    <source>
        <dbReference type="Proteomes" id="UP000007015"/>
    </source>
</evidence>
<dbReference type="Gramene" id="BGIOSGA003144-TA">
    <property type="protein sequence ID" value="BGIOSGA003144-PA"/>
    <property type="gene ID" value="BGIOSGA003144"/>
</dbReference>
<protein>
    <submittedName>
        <fullName evidence="1">Uncharacterized protein</fullName>
    </submittedName>
</protein>
<dbReference type="AlphaFoldDB" id="B8ABR5"/>
<accession>B8ABR5</accession>
<dbReference type="HOGENOM" id="CLU_2390003_0_0_1"/>
<evidence type="ECO:0000313" key="1">
    <source>
        <dbReference type="EMBL" id="EEC70315.1"/>
    </source>
</evidence>
<dbReference type="Proteomes" id="UP000007015">
    <property type="component" value="Chromosome 1"/>
</dbReference>
<reference evidence="1 2" key="1">
    <citation type="journal article" date="2005" name="PLoS Biol.">
        <title>The genomes of Oryza sativa: a history of duplications.</title>
        <authorList>
            <person name="Yu J."/>
            <person name="Wang J."/>
            <person name="Lin W."/>
            <person name="Li S."/>
            <person name="Li H."/>
            <person name="Zhou J."/>
            <person name="Ni P."/>
            <person name="Dong W."/>
            <person name="Hu S."/>
            <person name="Zeng C."/>
            <person name="Zhang J."/>
            <person name="Zhang Y."/>
            <person name="Li R."/>
            <person name="Xu Z."/>
            <person name="Li S."/>
            <person name="Li X."/>
            <person name="Zheng H."/>
            <person name="Cong L."/>
            <person name="Lin L."/>
            <person name="Yin J."/>
            <person name="Geng J."/>
            <person name="Li G."/>
            <person name="Shi J."/>
            <person name="Liu J."/>
            <person name="Lv H."/>
            <person name="Li J."/>
            <person name="Wang J."/>
            <person name="Deng Y."/>
            <person name="Ran L."/>
            <person name="Shi X."/>
            <person name="Wang X."/>
            <person name="Wu Q."/>
            <person name="Li C."/>
            <person name="Ren X."/>
            <person name="Wang J."/>
            <person name="Wang X."/>
            <person name="Li D."/>
            <person name="Liu D."/>
            <person name="Zhang X."/>
            <person name="Ji Z."/>
            <person name="Zhao W."/>
            <person name="Sun Y."/>
            <person name="Zhang Z."/>
            <person name="Bao J."/>
            <person name="Han Y."/>
            <person name="Dong L."/>
            <person name="Ji J."/>
            <person name="Chen P."/>
            <person name="Wu S."/>
            <person name="Liu J."/>
            <person name="Xiao Y."/>
            <person name="Bu D."/>
            <person name="Tan J."/>
            <person name="Yang L."/>
            <person name="Ye C."/>
            <person name="Zhang J."/>
            <person name="Xu J."/>
            <person name="Zhou Y."/>
            <person name="Yu Y."/>
            <person name="Zhang B."/>
            <person name="Zhuang S."/>
            <person name="Wei H."/>
            <person name="Liu B."/>
            <person name="Lei M."/>
            <person name="Yu H."/>
            <person name="Li Y."/>
            <person name="Xu H."/>
            <person name="Wei S."/>
            <person name="He X."/>
            <person name="Fang L."/>
            <person name="Zhang Z."/>
            <person name="Zhang Y."/>
            <person name="Huang X."/>
            <person name="Su Z."/>
            <person name="Tong W."/>
            <person name="Li J."/>
            <person name="Tong Z."/>
            <person name="Li S."/>
            <person name="Ye J."/>
            <person name="Wang L."/>
            <person name="Fang L."/>
            <person name="Lei T."/>
            <person name="Chen C."/>
            <person name="Chen H."/>
            <person name="Xu Z."/>
            <person name="Li H."/>
            <person name="Huang H."/>
            <person name="Zhang F."/>
            <person name="Xu H."/>
            <person name="Li N."/>
            <person name="Zhao C."/>
            <person name="Li S."/>
            <person name="Dong L."/>
            <person name="Huang Y."/>
            <person name="Li L."/>
            <person name="Xi Y."/>
            <person name="Qi Q."/>
            <person name="Li W."/>
            <person name="Zhang B."/>
            <person name="Hu W."/>
            <person name="Zhang Y."/>
            <person name="Tian X."/>
            <person name="Jiao Y."/>
            <person name="Liang X."/>
            <person name="Jin J."/>
            <person name="Gao L."/>
            <person name="Zheng W."/>
            <person name="Hao B."/>
            <person name="Liu S."/>
            <person name="Wang W."/>
            <person name="Yuan L."/>
            <person name="Cao M."/>
            <person name="McDermott J."/>
            <person name="Samudrala R."/>
            <person name="Wang J."/>
            <person name="Wong G.K."/>
            <person name="Yang H."/>
        </authorList>
    </citation>
    <scope>NUCLEOTIDE SEQUENCE [LARGE SCALE GENOMIC DNA]</scope>
    <source>
        <strain evidence="2">cv. 93-11</strain>
    </source>
</reference>
<sequence length="94" mass="9625">MAALLGALRGKLHGCALRLRGDSLPVVVSVLAVAALCATALSRTARRWCSPAGWPPSAAATATMSRRSSRRCGWTGWRRACGTATSAGGRGGTT</sequence>
<gene>
    <name evidence="1" type="ORF">OsI_01174</name>
</gene>
<organism evidence="1 2">
    <name type="scientific">Oryza sativa subsp. indica</name>
    <name type="common">Rice</name>
    <dbReference type="NCBI Taxonomy" id="39946"/>
    <lineage>
        <taxon>Eukaryota</taxon>
        <taxon>Viridiplantae</taxon>
        <taxon>Streptophyta</taxon>
        <taxon>Embryophyta</taxon>
        <taxon>Tracheophyta</taxon>
        <taxon>Spermatophyta</taxon>
        <taxon>Magnoliopsida</taxon>
        <taxon>Liliopsida</taxon>
        <taxon>Poales</taxon>
        <taxon>Poaceae</taxon>
        <taxon>BOP clade</taxon>
        <taxon>Oryzoideae</taxon>
        <taxon>Oryzeae</taxon>
        <taxon>Oryzinae</taxon>
        <taxon>Oryza</taxon>
        <taxon>Oryza sativa</taxon>
    </lineage>
</organism>
<name>B8ABR5_ORYSI</name>
<proteinExistence type="predicted"/>
<keyword evidence="2" id="KW-1185">Reference proteome</keyword>